<feature type="compositionally biased region" description="Low complexity" evidence="1">
    <location>
        <begin position="64"/>
        <end position="80"/>
    </location>
</feature>
<name>A0ABR9JF38_9MICC</name>
<reference evidence="2 3" key="1">
    <citation type="submission" date="2020-10" db="EMBL/GenBank/DDBJ databases">
        <title>Sequencing the genomes of 1000 actinobacteria strains.</title>
        <authorList>
            <person name="Klenk H.-P."/>
        </authorList>
    </citation>
    <scope>NUCLEOTIDE SEQUENCE [LARGE SCALE GENOMIC DNA]</scope>
    <source>
        <strain evidence="2 3">DSM 15666</strain>
    </source>
</reference>
<evidence type="ECO:0008006" key="4">
    <source>
        <dbReference type="Google" id="ProtNLM"/>
    </source>
</evidence>
<feature type="region of interest" description="Disordered" evidence="1">
    <location>
        <begin position="29"/>
        <end position="80"/>
    </location>
</feature>
<dbReference type="EMBL" id="JADBED010000001">
    <property type="protein sequence ID" value="MBE1524540.1"/>
    <property type="molecule type" value="Genomic_DNA"/>
</dbReference>
<evidence type="ECO:0000256" key="1">
    <source>
        <dbReference type="SAM" id="MobiDB-lite"/>
    </source>
</evidence>
<comment type="caution">
    <text evidence="2">The sequence shown here is derived from an EMBL/GenBank/DDBJ whole genome shotgun (WGS) entry which is preliminary data.</text>
</comment>
<evidence type="ECO:0000313" key="2">
    <source>
        <dbReference type="EMBL" id="MBE1524540.1"/>
    </source>
</evidence>
<protein>
    <recommendedName>
        <fullName evidence="4">Lipoprotein</fullName>
    </recommendedName>
</protein>
<organism evidence="2 3">
    <name type="scientific">Nesterenkonia lutea</name>
    <dbReference type="NCBI Taxonomy" id="272919"/>
    <lineage>
        <taxon>Bacteria</taxon>
        <taxon>Bacillati</taxon>
        <taxon>Actinomycetota</taxon>
        <taxon>Actinomycetes</taxon>
        <taxon>Micrococcales</taxon>
        <taxon>Micrococcaceae</taxon>
        <taxon>Nesterenkonia</taxon>
    </lineage>
</organism>
<gene>
    <name evidence="2" type="ORF">H4W27_001658</name>
</gene>
<dbReference type="Proteomes" id="UP000643525">
    <property type="component" value="Unassembled WGS sequence"/>
</dbReference>
<accession>A0ABR9JF38</accession>
<evidence type="ECO:0000313" key="3">
    <source>
        <dbReference type="Proteomes" id="UP000643525"/>
    </source>
</evidence>
<sequence>MGEQQSVRRSAVPAGALICVLTLSGCAASLPGEDEQDEQSVLALDRGPHTESESGPPTDPPAPGASGSAQSGTAQSGTAAAAERFSLDELKDMPYEQFRSAEVSREQRFQLLWHYAELSGDYAEHFSPEEDLAAHNPVETAEARDDPEEILDQHWYLNQLYRLGELLAEEHGGSEIALKLARVVDRGGVPELRSMLDSAEMDVPAWLLESRYELEEAKECLRPPEGTRTAIPWDEQVCWEVEFEITDGEVASLMPYFHWTEFETAAGETAGFWNRSALHWL</sequence>
<keyword evidence="3" id="KW-1185">Reference proteome</keyword>
<proteinExistence type="predicted"/>
<dbReference type="RefSeq" id="WP_192595535.1">
    <property type="nucleotide sequence ID" value="NZ_BAAALJ010000002.1"/>
</dbReference>